<dbReference type="EMBL" id="BJVF01000001">
    <property type="protein sequence ID" value="GEL10826.1"/>
    <property type="molecule type" value="Genomic_DNA"/>
</dbReference>
<evidence type="ECO:0000313" key="6">
    <source>
        <dbReference type="EMBL" id="OCB71013.1"/>
    </source>
</evidence>
<evidence type="ECO:0000313" key="10">
    <source>
        <dbReference type="Proteomes" id="UP000321579"/>
    </source>
</evidence>
<evidence type="ECO:0000259" key="4">
    <source>
        <dbReference type="Pfam" id="PF00288"/>
    </source>
</evidence>
<feature type="domain" description="GHMP kinase N-terminal" evidence="4">
    <location>
        <begin position="86"/>
        <end position="150"/>
    </location>
</feature>
<keyword evidence="1" id="KW-0547">Nucleotide-binding</keyword>
<dbReference type="InterPro" id="IPR020568">
    <property type="entry name" value="Ribosomal_Su5_D2-typ_SF"/>
</dbReference>
<dbReference type="Proteomes" id="UP000182367">
    <property type="component" value="Unassembled WGS sequence"/>
</dbReference>
<dbReference type="GO" id="GO:0005524">
    <property type="term" value="F:ATP binding"/>
    <property type="evidence" value="ECO:0007669"/>
    <property type="project" value="UniProtKB-KW"/>
</dbReference>
<dbReference type="Gene3D" id="3.30.230.10">
    <property type="match status" value="1"/>
</dbReference>
<evidence type="ECO:0000256" key="2">
    <source>
        <dbReference type="ARBA" id="ARBA00022777"/>
    </source>
</evidence>
<evidence type="ECO:0000313" key="9">
    <source>
        <dbReference type="Proteomes" id="UP000182367"/>
    </source>
</evidence>
<evidence type="ECO:0000256" key="1">
    <source>
        <dbReference type="ARBA" id="ARBA00022741"/>
    </source>
</evidence>
<sequence>MKGPLFYSKILLFGEYGIIRDSKGLSIPYNFYNGALKKSESPSSEAIASNASLKRFADYLQTLENEKTNLVSFDLQSLKNDIETGMYFDSSIPQGYGVGSSGALVAAIYDKYAQNKITVLENLTREKLLELKNIFSQMESFFHGKSSGLDPLNSYLSIPILINSKDHIEATGIPSQSFDGKAAVFLLDSGIIGETAPMINIFMENLKDKGFRAMLKNQFVKYTDACVENFLGGDMKSLFSNTKKLSRVVLNHFKPMIPEQFHEIWQKGIETNDYYLKLCGSGGGGYILGFTEDLERAKTSLKDYKLEVVYQF</sequence>
<evidence type="ECO:0000256" key="3">
    <source>
        <dbReference type="ARBA" id="ARBA00022840"/>
    </source>
</evidence>
<dbReference type="SUPFAM" id="SSF55060">
    <property type="entry name" value="GHMP Kinase, C-terminal domain"/>
    <property type="match status" value="1"/>
</dbReference>
<dbReference type="STRING" id="551990.SAMN05192550_0123"/>
<reference evidence="8" key="1">
    <citation type="submission" date="2016-03" db="EMBL/GenBank/DDBJ databases">
        <title>Draft genome sequence of Paenibacillus glacialis DSM 22343.</title>
        <authorList>
            <person name="Shin S.-K."/>
            <person name="Yi H."/>
        </authorList>
    </citation>
    <scope>NUCLEOTIDE SEQUENCE [LARGE SCALE GENOMIC DNA]</scope>
    <source>
        <strain evidence="8">NBRC 105008</strain>
    </source>
</reference>
<dbReference type="Pfam" id="PF00288">
    <property type="entry name" value="GHMP_kinases_N"/>
    <property type="match status" value="1"/>
</dbReference>
<keyword evidence="3" id="KW-0067">ATP-binding</keyword>
<dbReference type="OrthoDB" id="977547at2"/>
<dbReference type="Proteomes" id="UP000321579">
    <property type="component" value="Unassembled WGS sequence"/>
</dbReference>
<dbReference type="AlphaFoldDB" id="A0A1B9DN00"/>
<organism evidence="6 8">
    <name type="scientific">Flavobacterium glycines</name>
    <dbReference type="NCBI Taxonomy" id="551990"/>
    <lineage>
        <taxon>Bacteria</taxon>
        <taxon>Pseudomonadati</taxon>
        <taxon>Bacteroidota</taxon>
        <taxon>Flavobacteriia</taxon>
        <taxon>Flavobacteriales</taxon>
        <taxon>Flavobacteriaceae</taxon>
        <taxon>Flavobacterium</taxon>
    </lineage>
</organism>
<evidence type="ECO:0000313" key="7">
    <source>
        <dbReference type="EMBL" id="SDI52587.1"/>
    </source>
</evidence>
<evidence type="ECO:0000313" key="8">
    <source>
        <dbReference type="Proteomes" id="UP000093226"/>
    </source>
</evidence>
<dbReference type="SUPFAM" id="SSF54211">
    <property type="entry name" value="Ribosomal protein S5 domain 2-like"/>
    <property type="match status" value="1"/>
</dbReference>
<name>A0A1B9DN00_9FLAO</name>
<reference evidence="7 9" key="3">
    <citation type="submission" date="2016-10" db="EMBL/GenBank/DDBJ databases">
        <authorList>
            <person name="Varghese N."/>
            <person name="Submissions S."/>
        </authorList>
    </citation>
    <scope>NUCLEOTIDE SEQUENCE [LARGE SCALE GENOMIC DNA]</scope>
    <source>
        <strain evidence="7 9">Gm-149</strain>
    </source>
</reference>
<keyword evidence="9" id="KW-1185">Reference proteome</keyword>
<dbReference type="InterPro" id="IPR036554">
    <property type="entry name" value="GHMP_kinase_C_sf"/>
</dbReference>
<dbReference type="RefSeq" id="WP_066328584.1">
    <property type="nucleotide sequence ID" value="NZ_BJVF01000001.1"/>
</dbReference>
<comment type="caution">
    <text evidence="6">The sequence shown here is derived from an EMBL/GenBank/DDBJ whole genome shotgun (WGS) entry which is preliminary data.</text>
</comment>
<protein>
    <submittedName>
        <fullName evidence="6">Mevalonate kinase</fullName>
    </submittedName>
</protein>
<dbReference type="EMBL" id="LVEO01000019">
    <property type="protein sequence ID" value="OCB71013.1"/>
    <property type="molecule type" value="Genomic_DNA"/>
</dbReference>
<keyword evidence="2 6" id="KW-0808">Transferase</keyword>
<dbReference type="EMBL" id="FNEO01000001">
    <property type="protein sequence ID" value="SDI52587.1"/>
    <property type="molecule type" value="Genomic_DNA"/>
</dbReference>
<keyword evidence="2 6" id="KW-0418">Kinase</keyword>
<dbReference type="InterPro" id="IPR014721">
    <property type="entry name" value="Ribsml_uS5_D2-typ_fold_subgr"/>
</dbReference>
<dbReference type="PRINTS" id="PR00959">
    <property type="entry name" value="MEVGALKINASE"/>
</dbReference>
<evidence type="ECO:0000313" key="5">
    <source>
        <dbReference type="EMBL" id="GEL10826.1"/>
    </source>
</evidence>
<dbReference type="InterPro" id="IPR006204">
    <property type="entry name" value="GHMP_kinase_N_dom"/>
</dbReference>
<proteinExistence type="predicted"/>
<dbReference type="GO" id="GO:0016301">
    <property type="term" value="F:kinase activity"/>
    <property type="evidence" value="ECO:0007669"/>
    <property type="project" value="UniProtKB-KW"/>
</dbReference>
<accession>A0A1B9DN00</accession>
<reference evidence="5 10" key="4">
    <citation type="submission" date="2019-07" db="EMBL/GenBank/DDBJ databases">
        <title>Whole genome shotgun sequence of Flavobacterium glycines NBRC 105008.</title>
        <authorList>
            <person name="Hosoyama A."/>
            <person name="Uohara A."/>
            <person name="Ohji S."/>
            <person name="Ichikawa N."/>
        </authorList>
    </citation>
    <scope>NUCLEOTIDE SEQUENCE [LARGE SCALE GENOMIC DNA]</scope>
    <source>
        <strain evidence="5 10">NBRC 105008</strain>
    </source>
</reference>
<reference evidence="6" key="2">
    <citation type="submission" date="2016-03" db="EMBL/GenBank/DDBJ databases">
        <authorList>
            <person name="Ploux O."/>
        </authorList>
    </citation>
    <scope>NUCLEOTIDE SEQUENCE</scope>
    <source>
        <strain evidence="6">NBRC 105008</strain>
    </source>
</reference>
<gene>
    <name evidence="5" type="primary">mvaK</name>
    <name evidence="6" type="ORF">FBGL_11210</name>
    <name evidence="5" type="ORF">FGL01_15650</name>
    <name evidence="7" type="ORF">SAMN05192550_0123</name>
</gene>
<dbReference type="Proteomes" id="UP000093226">
    <property type="component" value="Unassembled WGS sequence"/>
</dbReference>